<dbReference type="OrthoDB" id="19908at2759"/>
<dbReference type="VEuPathDB" id="FungiDB:MSYG_1063"/>
<keyword evidence="2" id="KW-1185">Reference proteome</keyword>
<proteinExistence type="predicted"/>
<protein>
    <submittedName>
        <fullName evidence="1">Uncharacterized protein</fullName>
    </submittedName>
</protein>
<gene>
    <name evidence="1" type="ORF">MSYG_1063</name>
</gene>
<evidence type="ECO:0000313" key="1">
    <source>
        <dbReference type="EMBL" id="SHO76725.1"/>
    </source>
</evidence>
<organism evidence="1 2">
    <name type="scientific">Malassezia sympodialis (strain ATCC 42132)</name>
    <name type="common">Atopic eczema-associated yeast</name>
    <dbReference type="NCBI Taxonomy" id="1230383"/>
    <lineage>
        <taxon>Eukaryota</taxon>
        <taxon>Fungi</taxon>
        <taxon>Dikarya</taxon>
        <taxon>Basidiomycota</taxon>
        <taxon>Ustilaginomycotina</taxon>
        <taxon>Malasseziomycetes</taxon>
        <taxon>Malasseziales</taxon>
        <taxon>Malasseziaceae</taxon>
        <taxon>Malassezia</taxon>
    </lineage>
</organism>
<evidence type="ECO:0000313" key="2">
    <source>
        <dbReference type="Proteomes" id="UP000186303"/>
    </source>
</evidence>
<name>A0A1M8A2Q9_MALS4</name>
<dbReference type="AlphaFoldDB" id="A0A1M8A2Q9"/>
<dbReference type="EMBL" id="LT671822">
    <property type="protein sequence ID" value="SHO76725.1"/>
    <property type="molecule type" value="Genomic_DNA"/>
</dbReference>
<dbReference type="Proteomes" id="UP000186303">
    <property type="component" value="Chromosome 2"/>
</dbReference>
<reference evidence="2" key="1">
    <citation type="journal article" date="2017" name="Nucleic Acids Res.">
        <title>Proteogenomics produces comprehensive and highly accurate protein-coding gene annotation in a complete genome assembly of Malassezia sympodialis.</title>
        <authorList>
            <person name="Zhu Y."/>
            <person name="Engstroem P.G."/>
            <person name="Tellgren-Roth C."/>
            <person name="Baudo C.D."/>
            <person name="Kennell J.C."/>
            <person name="Sun S."/>
            <person name="Billmyre R.B."/>
            <person name="Schroeder M.S."/>
            <person name="Andersson A."/>
            <person name="Holm T."/>
            <person name="Sigurgeirsson B."/>
            <person name="Wu G."/>
            <person name="Sankaranarayanan S.R."/>
            <person name="Siddharthan R."/>
            <person name="Sanyal K."/>
            <person name="Lundeberg J."/>
            <person name="Nystedt B."/>
            <person name="Boekhout T."/>
            <person name="Dawson T.L. Jr."/>
            <person name="Heitman J."/>
            <person name="Scheynius A."/>
            <person name="Lehtioe J."/>
        </authorList>
    </citation>
    <scope>NUCLEOTIDE SEQUENCE [LARGE SCALE GENOMIC DNA]</scope>
    <source>
        <strain evidence="2">ATCC 42132</strain>
    </source>
</reference>
<sequence>MAAALGAQSVARAARLLLPARPAQAPSGTALRSYMVVCMAYFAHLHGTTPQPVAMMAHLARALLRHHRLARASQVLCELTHAPMLRVCAADDTLLLDTLRHGIQRLGRRSSTRWVAGPDGPAHPALALATLYDHCAEAHIALPCDALSSLIATLARSIDRSALVRMLDVLAADVVARAPAAHTSSVLAALVHAYGRAKEPQRGEQMLAHLAVRHGASMTTRALAMQHDPQHLVWLRRYTSAKYVPYDVPLHALWTKHPDVWNALVRGRILAGHVVGARIWLERYRLLTKLRDTESLAAVVGPKPTASPYLTLMHALSTSSHLRELFVHVSPAEQASLHARATDLDAPFKTTAMYDILALVREDRVIPGVSMLNLLAGFEAGCGRLARAVALATEACLLENGPANVVHRTRGATPAAAEAAHRGLRVHISTVPVLFTLCAAHARQVHGSRPGRDEWLPCEVFPASHPLASTAGSPRAVLRLCQRLVQAPAAAKYVRTKGTSVLNAALDAMLATNDWQGAWYVLQLYEQWDVEPNAWTQLTLWRRLSMLPHAPASGGHNVHALQHAGMVLEHVLQAQGLSLPSTEAALDDFVQ</sequence>
<accession>A0A1M8A2Q9</accession>